<dbReference type="InterPro" id="IPR036291">
    <property type="entry name" value="NAD(P)-bd_dom_sf"/>
</dbReference>
<dbReference type="OrthoDB" id="8477999at2"/>
<evidence type="ECO:0000256" key="1">
    <source>
        <dbReference type="ARBA" id="ARBA00006484"/>
    </source>
</evidence>
<keyword evidence="2" id="KW-0560">Oxidoreductase</keyword>
<evidence type="ECO:0000313" key="14">
    <source>
        <dbReference type="Proteomes" id="UP000274097"/>
    </source>
</evidence>
<evidence type="ECO:0000256" key="9">
    <source>
        <dbReference type="ARBA" id="ARBA00045650"/>
    </source>
</evidence>
<comment type="catalytic activity">
    <reaction evidence="10">
        <text>3-hydroxypropanoate + NADP(+) = 3-oxopropanoate + NADPH + H(+)</text>
        <dbReference type="Rhea" id="RHEA:26438"/>
        <dbReference type="ChEBI" id="CHEBI:15378"/>
        <dbReference type="ChEBI" id="CHEBI:16510"/>
        <dbReference type="ChEBI" id="CHEBI:33190"/>
        <dbReference type="ChEBI" id="CHEBI:57783"/>
        <dbReference type="ChEBI" id="CHEBI:58349"/>
        <dbReference type="EC" id="1.1.1.298"/>
    </reaction>
</comment>
<dbReference type="InParanoid" id="A0A3A9JBD3"/>
<accession>A0A3A9JBD3</accession>
<evidence type="ECO:0000313" key="13">
    <source>
        <dbReference type="EMBL" id="RMI25127.1"/>
    </source>
</evidence>
<evidence type="ECO:0000256" key="2">
    <source>
        <dbReference type="ARBA" id="ARBA00023002"/>
    </source>
</evidence>
<keyword evidence="14" id="KW-1185">Reference proteome</keyword>
<dbReference type="PANTHER" id="PTHR43086:SF3">
    <property type="entry name" value="NADP-DEPENDENT 3-HYDROXY ACID DEHYDROGENASE YDFG"/>
    <property type="match status" value="1"/>
</dbReference>
<dbReference type="Proteomes" id="UP000274097">
    <property type="component" value="Unassembled WGS sequence"/>
</dbReference>
<dbReference type="EMBL" id="RFLX01000006">
    <property type="protein sequence ID" value="RMI25127.1"/>
    <property type="molecule type" value="Genomic_DNA"/>
</dbReference>
<dbReference type="EC" id="1.1.1.298" evidence="4"/>
<name>A0A3A9JBD3_9PROT</name>
<proteinExistence type="inferred from homology"/>
<dbReference type="EMBL" id="RAQU01000087">
    <property type="protein sequence ID" value="RKK03430.1"/>
    <property type="molecule type" value="Genomic_DNA"/>
</dbReference>
<evidence type="ECO:0000256" key="6">
    <source>
        <dbReference type="ARBA" id="ARBA00044065"/>
    </source>
</evidence>
<comment type="similarity">
    <text evidence="1 11">Belongs to the short-chain dehydrogenases/reductases (SDR) family.</text>
</comment>
<evidence type="ECO:0000256" key="7">
    <source>
        <dbReference type="ARBA" id="ARBA00044271"/>
    </source>
</evidence>
<dbReference type="PRINTS" id="PR00080">
    <property type="entry name" value="SDRFAMILY"/>
</dbReference>
<reference evidence="12 15" key="1">
    <citation type="submission" date="2018-09" db="EMBL/GenBank/DDBJ databases">
        <title>Roseomonas sp. nov., isolated from feces of Tibetan antelopes in the Qinghai-Tibet plateau, China.</title>
        <authorList>
            <person name="Tian Z."/>
        </authorList>
    </citation>
    <scope>NUCLEOTIDE SEQUENCE [LARGE SCALE GENOMIC DNA]</scope>
    <source>
        <strain evidence="13 14">Z23</strain>
        <strain evidence="12 15">Z24</strain>
    </source>
</reference>
<sequence>MPNTISAHPGTAIVTGASSGIGKIYAERLAARGYDIVLVARREERLRAIAADLRSRFAIQADALVADLSEPSGVVTVRDRIAADDVSLLINNAGFSALKALTETPDEVITRMVALNVTALTLLSKAALVAFKARGSGTLVNIGSGAGFAPYPGIPVYGATKAYVYLFTQSLQSEVADTNLRVQLVLPGAVVSEGWEVAGGGALEALPESIVMTTEDCVEAALNGLDRGECVTAPSLQDEAMLRAHETDTAALLQAMFDARPAQRYKLGG</sequence>
<dbReference type="PRINTS" id="PR00081">
    <property type="entry name" value="GDHRDH"/>
</dbReference>
<evidence type="ECO:0000256" key="10">
    <source>
        <dbReference type="ARBA" id="ARBA00047274"/>
    </source>
</evidence>
<organism evidence="12 15">
    <name type="scientific">Teichococcus wenyumeiae</name>
    <dbReference type="NCBI Taxonomy" id="2478470"/>
    <lineage>
        <taxon>Bacteria</taxon>
        <taxon>Pseudomonadati</taxon>
        <taxon>Pseudomonadota</taxon>
        <taxon>Alphaproteobacteria</taxon>
        <taxon>Acetobacterales</taxon>
        <taxon>Roseomonadaceae</taxon>
        <taxon>Roseomonas</taxon>
    </lineage>
</organism>
<gene>
    <name evidence="12" type="ORF">D6Z83_14640</name>
    <name evidence="13" type="ORF">EBE87_11020</name>
</gene>
<dbReference type="SUPFAM" id="SSF51735">
    <property type="entry name" value="NAD(P)-binding Rossmann-fold domains"/>
    <property type="match status" value="1"/>
</dbReference>
<dbReference type="GO" id="GO:0035527">
    <property type="term" value="F:3-hydroxypropionate dehydrogenase (NADP+) activity"/>
    <property type="evidence" value="ECO:0007669"/>
    <property type="project" value="UniProtKB-EC"/>
</dbReference>
<evidence type="ECO:0000256" key="8">
    <source>
        <dbReference type="ARBA" id="ARBA00044349"/>
    </source>
</evidence>
<dbReference type="InterPro" id="IPR020904">
    <property type="entry name" value="Sc_DH/Rdtase_CS"/>
</dbReference>
<evidence type="ECO:0000313" key="15">
    <source>
        <dbReference type="Proteomes" id="UP000278036"/>
    </source>
</evidence>
<evidence type="ECO:0000256" key="11">
    <source>
        <dbReference type="RuleBase" id="RU000363"/>
    </source>
</evidence>
<evidence type="ECO:0000256" key="3">
    <source>
        <dbReference type="ARBA" id="ARBA00043812"/>
    </source>
</evidence>
<comment type="caution">
    <text evidence="12">The sequence shown here is derived from an EMBL/GenBank/DDBJ whole genome shotgun (WGS) entry which is preliminary data.</text>
</comment>
<evidence type="ECO:0000256" key="5">
    <source>
        <dbReference type="ARBA" id="ARBA00044059"/>
    </source>
</evidence>
<dbReference type="PROSITE" id="PS00061">
    <property type="entry name" value="ADH_SHORT"/>
    <property type="match status" value="1"/>
</dbReference>
<dbReference type="Proteomes" id="UP000278036">
    <property type="component" value="Unassembled WGS sequence"/>
</dbReference>
<evidence type="ECO:0000313" key="12">
    <source>
        <dbReference type="EMBL" id="RKK03430.1"/>
    </source>
</evidence>
<dbReference type="InterPro" id="IPR002347">
    <property type="entry name" value="SDR_fam"/>
</dbReference>
<comment type="function">
    <text evidence="9">NADP-dependent dehydrogenase with broad substrate specificity acting on 3-hydroxy acids. Catalyzes the NADP-dependent oxidation of L-allo-threonine to L-2-amino-3-keto-butyrate, which is spontaneously decarboxylated into aminoacetone. Also acts on D-threonine, L-serine, D-serine, D-3-hydroxyisobutyrate, L-3-hydroxyisobutyrate, D-glycerate and L-glycerate. Able to catalyze the reduction of the malonic semialdehyde to 3-hydroxypropionic acid. YdfG is apparently supplementing RutE, the presumed malonic semialdehyde reductase involved in pyrimidine degradation since both are able to detoxify malonic semialdehyde.</text>
</comment>
<dbReference type="AlphaFoldDB" id="A0A3A9JBD3"/>
<dbReference type="RefSeq" id="WP_120639030.1">
    <property type="nucleotide sequence ID" value="NZ_RAQU01000087.1"/>
</dbReference>
<protein>
    <recommendedName>
        <fullName evidence="6">NADP-dependent 3-hydroxy acid dehydrogenase YdfG</fullName>
        <ecNumber evidence="4">1.1.1.298</ecNumber>
        <ecNumber evidence="5">1.1.1.381</ecNumber>
    </recommendedName>
    <alternativeName>
        <fullName evidence="8">L-allo-threonine dehydrogenase</fullName>
    </alternativeName>
    <alternativeName>
        <fullName evidence="7">Malonic semialdehyde reductase</fullName>
    </alternativeName>
</protein>
<dbReference type="Gene3D" id="3.40.50.720">
    <property type="entry name" value="NAD(P)-binding Rossmann-like Domain"/>
    <property type="match status" value="1"/>
</dbReference>
<dbReference type="PANTHER" id="PTHR43086">
    <property type="entry name" value="VERY-LONG-CHAIN 3-OXOOACYL-COA REDUCTASE"/>
    <property type="match status" value="1"/>
</dbReference>
<dbReference type="Pfam" id="PF00106">
    <property type="entry name" value="adh_short"/>
    <property type="match status" value="1"/>
</dbReference>
<dbReference type="EC" id="1.1.1.381" evidence="5"/>
<evidence type="ECO:0000256" key="4">
    <source>
        <dbReference type="ARBA" id="ARBA00044050"/>
    </source>
</evidence>
<comment type="catalytic activity">
    <reaction evidence="3">
        <text>L-allo-threonine + NADP(+) = aminoacetone + CO2 + NADPH</text>
        <dbReference type="Rhea" id="RHEA:43524"/>
        <dbReference type="ChEBI" id="CHEBI:16526"/>
        <dbReference type="ChEBI" id="CHEBI:57783"/>
        <dbReference type="ChEBI" id="CHEBI:58320"/>
        <dbReference type="ChEBI" id="CHEBI:58349"/>
        <dbReference type="ChEBI" id="CHEBI:58585"/>
        <dbReference type="EC" id="1.1.1.381"/>
    </reaction>
</comment>
<dbReference type="PIRSF" id="PIRSF000126">
    <property type="entry name" value="11-beta-HSD1"/>
    <property type="match status" value="1"/>
</dbReference>